<protein>
    <submittedName>
        <fullName evidence="1">Uncharacterized protein</fullName>
    </submittedName>
</protein>
<dbReference type="Proteomes" id="UP001162156">
    <property type="component" value="Unassembled WGS sequence"/>
</dbReference>
<evidence type="ECO:0000313" key="2">
    <source>
        <dbReference type="Proteomes" id="UP001162156"/>
    </source>
</evidence>
<dbReference type="EMBL" id="JANEYF010003954">
    <property type="protein sequence ID" value="KAJ8932889.1"/>
    <property type="molecule type" value="Genomic_DNA"/>
</dbReference>
<accession>A0AAV8X1U3</accession>
<sequence length="102" mass="12279">MAIFKFSNVKKKVWVYVYRCKRVCEASDVKEFILQKPSFNDLQINVHELTTDDKNNKCFVVSAPYHMKDEMYKPEFWPKSVGFKRFDLFDGKYKQYNQGNFL</sequence>
<keyword evidence="2" id="KW-1185">Reference proteome</keyword>
<comment type="caution">
    <text evidence="1">The sequence shown here is derived from an EMBL/GenBank/DDBJ whole genome shotgun (WGS) entry which is preliminary data.</text>
</comment>
<proteinExistence type="predicted"/>
<organism evidence="1 2">
    <name type="scientific">Rhamnusium bicolor</name>
    <dbReference type="NCBI Taxonomy" id="1586634"/>
    <lineage>
        <taxon>Eukaryota</taxon>
        <taxon>Metazoa</taxon>
        <taxon>Ecdysozoa</taxon>
        <taxon>Arthropoda</taxon>
        <taxon>Hexapoda</taxon>
        <taxon>Insecta</taxon>
        <taxon>Pterygota</taxon>
        <taxon>Neoptera</taxon>
        <taxon>Endopterygota</taxon>
        <taxon>Coleoptera</taxon>
        <taxon>Polyphaga</taxon>
        <taxon>Cucujiformia</taxon>
        <taxon>Chrysomeloidea</taxon>
        <taxon>Cerambycidae</taxon>
        <taxon>Lepturinae</taxon>
        <taxon>Rhagiini</taxon>
        <taxon>Rhamnusium</taxon>
    </lineage>
</organism>
<name>A0AAV8X1U3_9CUCU</name>
<dbReference type="AlphaFoldDB" id="A0AAV8X1U3"/>
<gene>
    <name evidence="1" type="ORF">NQ314_014370</name>
</gene>
<evidence type="ECO:0000313" key="1">
    <source>
        <dbReference type="EMBL" id="KAJ8932889.1"/>
    </source>
</evidence>
<reference evidence="1" key="1">
    <citation type="journal article" date="2023" name="Insect Mol. Biol.">
        <title>Genome sequencing provides insights into the evolution of gene families encoding plant cell wall-degrading enzymes in longhorned beetles.</title>
        <authorList>
            <person name="Shin N.R."/>
            <person name="Okamura Y."/>
            <person name="Kirsch R."/>
            <person name="Pauchet Y."/>
        </authorList>
    </citation>
    <scope>NUCLEOTIDE SEQUENCE</scope>
    <source>
        <strain evidence="1">RBIC_L_NR</strain>
    </source>
</reference>